<dbReference type="AlphaFoldDB" id="A0A7E4UR12"/>
<accession>A0A7E4UR12</accession>
<reference evidence="1" key="1">
    <citation type="journal article" date="2013" name="Genetics">
        <title>The draft genome and transcriptome of Panagrellus redivivus are shaped by the harsh demands of a free-living lifestyle.</title>
        <authorList>
            <person name="Srinivasan J."/>
            <person name="Dillman A.R."/>
            <person name="Macchietto M.G."/>
            <person name="Heikkinen L."/>
            <person name="Lakso M."/>
            <person name="Fracchia K.M."/>
            <person name="Antoshechkin I."/>
            <person name="Mortazavi A."/>
            <person name="Wong G."/>
            <person name="Sternberg P.W."/>
        </authorList>
    </citation>
    <scope>NUCLEOTIDE SEQUENCE [LARGE SCALE GENOMIC DNA]</scope>
    <source>
        <strain evidence="1">MT8872</strain>
    </source>
</reference>
<evidence type="ECO:0000313" key="2">
    <source>
        <dbReference type="WBParaSite" id="Pan_g11470.t1"/>
    </source>
</evidence>
<protein>
    <submittedName>
        <fullName evidence="2">F-box domain-containing protein</fullName>
    </submittedName>
</protein>
<dbReference type="WBParaSite" id="Pan_g11470.t1">
    <property type="protein sequence ID" value="Pan_g11470.t1"/>
    <property type="gene ID" value="Pan_g11470"/>
</dbReference>
<proteinExistence type="predicted"/>
<reference evidence="2" key="2">
    <citation type="submission" date="2020-10" db="UniProtKB">
        <authorList>
            <consortium name="WormBaseParasite"/>
        </authorList>
    </citation>
    <scope>IDENTIFICATION</scope>
</reference>
<sequence>MSSVQLKPELFEELFITAYQLNYERDRPNGDHNYVDSSDDEDDDEMIHLDIKKTYPITYIDSLITFAMSGKDAMSLFMNIVQTQLTFRFRKDETYLHDYNDISLDTEAAGLIETFHRFVEMVSIYKLPGSGLPRQVNAFMSTMNKFTNLRHMDISEVSCLPDVALRKLSPIFANLTSFYVDADTMRKLKRLKISFPKLERMKMTGFLEDIKKVVTTATHFPLLTDLEVKPLPATYLYEIGRSNRMKELTFARNPFPTVKNVHIYFEQFIIDKDDFIEPSDIRRIQDWLKKFPVVAKAEVSIKRFYNPYPHKGPEWYTQLHNLVKTTDFGVPLKVNFLIDGRLEWPDPREDDDDNFYEQFFTGFENVYDDGFRVEYVYHEEVPGKTIEHIVNLEFES</sequence>
<dbReference type="Proteomes" id="UP000492821">
    <property type="component" value="Unassembled WGS sequence"/>
</dbReference>
<name>A0A7E4UR12_PANRE</name>
<evidence type="ECO:0000313" key="1">
    <source>
        <dbReference type="Proteomes" id="UP000492821"/>
    </source>
</evidence>
<organism evidence="1 2">
    <name type="scientific">Panagrellus redivivus</name>
    <name type="common">Microworm</name>
    <dbReference type="NCBI Taxonomy" id="6233"/>
    <lineage>
        <taxon>Eukaryota</taxon>
        <taxon>Metazoa</taxon>
        <taxon>Ecdysozoa</taxon>
        <taxon>Nematoda</taxon>
        <taxon>Chromadorea</taxon>
        <taxon>Rhabditida</taxon>
        <taxon>Tylenchina</taxon>
        <taxon>Panagrolaimomorpha</taxon>
        <taxon>Panagrolaimoidea</taxon>
        <taxon>Panagrolaimidae</taxon>
        <taxon>Panagrellus</taxon>
    </lineage>
</organism>
<keyword evidence="1" id="KW-1185">Reference proteome</keyword>